<comment type="caution">
    <text evidence="2">The sequence shown here is derived from an EMBL/GenBank/DDBJ whole genome shotgun (WGS) entry which is preliminary data.</text>
</comment>
<reference evidence="2" key="1">
    <citation type="journal article" date="2023" name="Mol. Phylogenet. Evol.">
        <title>Genome-scale phylogeny and comparative genomics of the fungal order Sordariales.</title>
        <authorList>
            <person name="Hensen N."/>
            <person name="Bonometti L."/>
            <person name="Westerberg I."/>
            <person name="Brannstrom I.O."/>
            <person name="Guillou S."/>
            <person name="Cros-Aarteil S."/>
            <person name="Calhoun S."/>
            <person name="Haridas S."/>
            <person name="Kuo A."/>
            <person name="Mondo S."/>
            <person name="Pangilinan J."/>
            <person name="Riley R."/>
            <person name="LaButti K."/>
            <person name="Andreopoulos B."/>
            <person name="Lipzen A."/>
            <person name="Chen C."/>
            <person name="Yan M."/>
            <person name="Daum C."/>
            <person name="Ng V."/>
            <person name="Clum A."/>
            <person name="Steindorff A."/>
            <person name="Ohm R.A."/>
            <person name="Martin F."/>
            <person name="Silar P."/>
            <person name="Natvig D.O."/>
            <person name="Lalanne C."/>
            <person name="Gautier V."/>
            <person name="Ament-Velasquez S.L."/>
            <person name="Kruys A."/>
            <person name="Hutchinson M.I."/>
            <person name="Powell A.J."/>
            <person name="Barry K."/>
            <person name="Miller A.N."/>
            <person name="Grigoriev I.V."/>
            <person name="Debuchy R."/>
            <person name="Gladieux P."/>
            <person name="Hiltunen Thoren M."/>
            <person name="Johannesson H."/>
        </authorList>
    </citation>
    <scope>NUCLEOTIDE SEQUENCE</scope>
    <source>
        <strain evidence="2">CBS 333.67</strain>
    </source>
</reference>
<keyword evidence="2" id="KW-0808">Transferase</keyword>
<accession>A0AAJ0M439</accession>
<keyword evidence="2" id="KW-0418">Kinase</keyword>
<dbReference type="Pfam" id="PF00069">
    <property type="entry name" value="Pkinase"/>
    <property type="match status" value="1"/>
</dbReference>
<organism evidence="2 3">
    <name type="scientific">Chaetomium strumarium</name>
    <dbReference type="NCBI Taxonomy" id="1170767"/>
    <lineage>
        <taxon>Eukaryota</taxon>
        <taxon>Fungi</taxon>
        <taxon>Dikarya</taxon>
        <taxon>Ascomycota</taxon>
        <taxon>Pezizomycotina</taxon>
        <taxon>Sordariomycetes</taxon>
        <taxon>Sordariomycetidae</taxon>
        <taxon>Sordariales</taxon>
        <taxon>Chaetomiaceae</taxon>
        <taxon>Chaetomium</taxon>
    </lineage>
</organism>
<dbReference type="EMBL" id="JAUDZG010000002">
    <property type="protein sequence ID" value="KAK3308311.1"/>
    <property type="molecule type" value="Genomic_DNA"/>
</dbReference>
<evidence type="ECO:0000313" key="2">
    <source>
        <dbReference type="EMBL" id="KAK3308311.1"/>
    </source>
</evidence>
<dbReference type="GO" id="GO:0004674">
    <property type="term" value="F:protein serine/threonine kinase activity"/>
    <property type="evidence" value="ECO:0007669"/>
    <property type="project" value="TreeGrafter"/>
</dbReference>
<dbReference type="GO" id="GO:0005524">
    <property type="term" value="F:ATP binding"/>
    <property type="evidence" value="ECO:0007669"/>
    <property type="project" value="InterPro"/>
</dbReference>
<keyword evidence="3" id="KW-1185">Reference proteome</keyword>
<dbReference type="AlphaFoldDB" id="A0AAJ0M439"/>
<proteinExistence type="predicted"/>
<gene>
    <name evidence="2" type="ORF">B0T15DRAFT_105032</name>
</gene>
<dbReference type="GeneID" id="87880246"/>
<evidence type="ECO:0000259" key="1">
    <source>
        <dbReference type="PROSITE" id="PS50011"/>
    </source>
</evidence>
<sequence>MADEYCKLIEAVSRIHDDRPSIHIRPHDDTTTCGTKSNVLLYGRHGDIKPSNVLWAESTQRLVLPDFGLSALQSTLSKEEQSGLQKFQMMTYRAPEFDVKEGIASRCSDVYGMACLFLEHITLFLMGEDGVREFTSARLAEDQKLGWKKADVFYTVSEDLQTATLKKEVKDWIEQLRRQPDCSRYIWRLLRLIETRMLEPDPANRITAKELVAEQQTLQHLTALSDSFYQKHWTETEHHRD</sequence>
<protein>
    <submittedName>
        <fullName evidence="2">Kinase-like domain-containing protein</fullName>
    </submittedName>
</protein>
<dbReference type="SUPFAM" id="SSF56112">
    <property type="entry name" value="Protein kinase-like (PK-like)"/>
    <property type="match status" value="1"/>
</dbReference>
<dbReference type="PANTHER" id="PTHR24359">
    <property type="entry name" value="SERINE/THREONINE-PROTEIN KINASE SBK1"/>
    <property type="match status" value="1"/>
</dbReference>
<dbReference type="PROSITE" id="PS50011">
    <property type="entry name" value="PROTEIN_KINASE_DOM"/>
    <property type="match status" value="1"/>
</dbReference>
<dbReference type="InterPro" id="IPR011009">
    <property type="entry name" value="Kinase-like_dom_sf"/>
</dbReference>
<dbReference type="Gene3D" id="1.10.510.10">
    <property type="entry name" value="Transferase(Phosphotransferase) domain 1"/>
    <property type="match status" value="1"/>
</dbReference>
<feature type="domain" description="Protein kinase" evidence="1">
    <location>
        <begin position="1"/>
        <end position="218"/>
    </location>
</feature>
<dbReference type="InterPro" id="IPR000719">
    <property type="entry name" value="Prot_kinase_dom"/>
</dbReference>
<reference evidence="2" key="2">
    <citation type="submission" date="2023-06" db="EMBL/GenBank/DDBJ databases">
        <authorList>
            <consortium name="Lawrence Berkeley National Laboratory"/>
            <person name="Mondo S.J."/>
            <person name="Hensen N."/>
            <person name="Bonometti L."/>
            <person name="Westerberg I."/>
            <person name="Brannstrom I.O."/>
            <person name="Guillou S."/>
            <person name="Cros-Aarteil S."/>
            <person name="Calhoun S."/>
            <person name="Haridas S."/>
            <person name="Kuo A."/>
            <person name="Pangilinan J."/>
            <person name="Riley R."/>
            <person name="Labutti K."/>
            <person name="Andreopoulos B."/>
            <person name="Lipzen A."/>
            <person name="Chen C."/>
            <person name="Yanf M."/>
            <person name="Daum C."/>
            <person name="Ng V."/>
            <person name="Clum A."/>
            <person name="Steindorff A."/>
            <person name="Ohm R."/>
            <person name="Martin F."/>
            <person name="Silar P."/>
            <person name="Natvig D."/>
            <person name="Lalanne C."/>
            <person name="Gautier V."/>
            <person name="Ament-Velasquez S.L."/>
            <person name="Kruys A."/>
            <person name="Hutchinson M.I."/>
            <person name="Powell A.J."/>
            <person name="Barry K."/>
            <person name="Miller A.N."/>
            <person name="Grigoriev I.V."/>
            <person name="Debuchy R."/>
            <person name="Gladieux P."/>
            <person name="Thoren M.H."/>
            <person name="Johannesson H."/>
        </authorList>
    </citation>
    <scope>NUCLEOTIDE SEQUENCE</scope>
    <source>
        <strain evidence="2">CBS 333.67</strain>
    </source>
</reference>
<dbReference type="Proteomes" id="UP001273166">
    <property type="component" value="Unassembled WGS sequence"/>
</dbReference>
<name>A0AAJ0M439_9PEZI</name>
<evidence type="ECO:0000313" key="3">
    <source>
        <dbReference type="Proteomes" id="UP001273166"/>
    </source>
</evidence>
<dbReference type="RefSeq" id="XP_062724091.1">
    <property type="nucleotide sequence ID" value="XM_062861417.1"/>
</dbReference>
<dbReference type="PANTHER" id="PTHR24359:SF1">
    <property type="entry name" value="INHIBITOR OF NUCLEAR FACTOR KAPPA-B KINASE EPSILON SUBUNIT HOMOLOG 1-RELATED"/>
    <property type="match status" value="1"/>
</dbReference>